<dbReference type="EMBL" id="AONC01000060">
    <property type="protein sequence ID" value="EXJ13741.1"/>
    <property type="molecule type" value="Genomic_DNA"/>
</dbReference>
<protein>
    <submittedName>
        <fullName evidence="1">Uncharacterized protein</fullName>
    </submittedName>
</protein>
<gene>
    <name evidence="1" type="ORF">D779_3435</name>
</gene>
<evidence type="ECO:0000313" key="1">
    <source>
        <dbReference type="EMBL" id="EXJ13741.1"/>
    </source>
</evidence>
<sequence length="437" mass="47658">MGEPHLKPEETAFPRSRFASHLAAHQACQPLTDRQSQPRAAVHATGRGIRLLEGIEQSRQDLGIDPHTRVLDLEADHAIPIGLFEDTGSQNDPAVVGEFDGIAGEIEQGLTQPRYVPAQPGRARLDLQGDAEPLGFRRRENQRADLIEQRARGEVAEGQLKLAGLDLREVQDVVEEPEQVAGGRVHLVEPLSLHVRHALAAEQIAEPEDGVHRGSDLVGHVADEGALGNVGHLRRLLRPAQFARAFVDEPFQILFVLQQLGFQPLAFGDVLRRAEPFEDFTAFIEYRHGPRPDPAQGTVRAQKPMLQIEKTLVADGEMNGPEHELLVIRMNIGIEPSTAGIRVGHGRPSLDLMDLAPIGTHAVEQVRTGRHQGPEALFAVAQRGLHLLVLRHVAADSGQTAPAVIGPVVHDHLGLQESFVAACDPDRHQEPRCGGLS</sequence>
<keyword evidence="2" id="KW-1185">Reference proteome</keyword>
<dbReference type="eggNOG" id="ENOG5033D10">
    <property type="taxonomic scope" value="Bacteria"/>
</dbReference>
<evidence type="ECO:0000313" key="2">
    <source>
        <dbReference type="Proteomes" id="UP000019460"/>
    </source>
</evidence>
<proteinExistence type="predicted"/>
<name>W9VA04_9GAMM</name>
<dbReference type="AntiFam" id="ANF00201">
    <property type="entry name" value="Shadow ORF (opposite gacS)"/>
</dbReference>
<dbReference type="AlphaFoldDB" id="W9VA04"/>
<organism evidence="1 2">
    <name type="scientific">Imhoffiella purpurea</name>
    <dbReference type="NCBI Taxonomy" id="1249627"/>
    <lineage>
        <taxon>Bacteria</taxon>
        <taxon>Pseudomonadati</taxon>
        <taxon>Pseudomonadota</taxon>
        <taxon>Gammaproteobacteria</taxon>
        <taxon>Chromatiales</taxon>
        <taxon>Chromatiaceae</taxon>
        <taxon>Imhoffiella</taxon>
    </lineage>
</organism>
<dbReference type="Proteomes" id="UP000019460">
    <property type="component" value="Unassembled WGS sequence"/>
</dbReference>
<comment type="caution">
    <text evidence="1">The sequence shown here is derived from an EMBL/GenBank/DDBJ whole genome shotgun (WGS) entry which is preliminary data.</text>
</comment>
<reference evidence="1 2" key="1">
    <citation type="submission" date="2012-11" db="EMBL/GenBank/DDBJ databases">
        <title>Genome assembly of Thiorhodococcus sp. AK35.</title>
        <authorList>
            <person name="Nupur N."/>
            <person name="Khatri I."/>
            <person name="Subramanian S."/>
            <person name="Pinnaka A."/>
        </authorList>
    </citation>
    <scope>NUCLEOTIDE SEQUENCE [LARGE SCALE GENOMIC DNA]</scope>
    <source>
        <strain evidence="1 2">AK35</strain>
    </source>
</reference>
<accession>W9VA04</accession>